<proteinExistence type="predicted"/>
<reference evidence="1 2" key="1">
    <citation type="submission" date="2023-03" db="EMBL/GenBank/DDBJ databases">
        <title>Novel Species.</title>
        <authorList>
            <person name="Ma S."/>
        </authorList>
    </citation>
    <scope>NUCLEOTIDE SEQUENCE [LARGE SCALE GENOMIC DNA]</scope>
    <source>
        <strain evidence="1 2">B11</strain>
    </source>
</reference>
<dbReference type="Pfam" id="PF02585">
    <property type="entry name" value="PIG-L"/>
    <property type="match status" value="1"/>
</dbReference>
<dbReference type="InterPro" id="IPR024078">
    <property type="entry name" value="LmbE-like_dom_sf"/>
</dbReference>
<dbReference type="Proteomes" id="UP001461341">
    <property type="component" value="Chromosome"/>
</dbReference>
<keyword evidence="1" id="KW-0378">Hydrolase</keyword>
<name>A0ABZ2Y8W1_9BACT</name>
<sequence>MKGVFFYDLWKREKSQNIETIFPSWSDGEVIVIFSPHDDDALLGAGYLLQVVREFGAQVYVVIACNGCGGYTTLDEKERIVEIRKEETIRAYAKVGVGMEHIIRLDFPDFSLRPNLGWKMPWGGFGTFEKTIRILRELKTTRLLLPNPYREHADHEATYLMGAWDGPQAGDPIMPDYGKLEFPIKSYLEYSVWGKFSPFHALCAGQDPAISANKAIVVSKELEDKVVEALSEYRSQAAIISDLVSQRLKKKVEENFFVELFLSFEARPKFDFKPYLELIRNIK</sequence>
<keyword evidence="2" id="KW-1185">Reference proteome</keyword>
<dbReference type="GO" id="GO:0016787">
    <property type="term" value="F:hydrolase activity"/>
    <property type="evidence" value="ECO:0007669"/>
    <property type="project" value="UniProtKB-KW"/>
</dbReference>
<dbReference type="Gene3D" id="3.40.50.10320">
    <property type="entry name" value="LmbE-like"/>
    <property type="match status" value="1"/>
</dbReference>
<dbReference type="EC" id="3.5.1.-" evidence="1"/>
<protein>
    <submittedName>
        <fullName evidence="1">PIG-L family deacetylase</fullName>
        <ecNumber evidence="1">3.5.1.-</ecNumber>
    </submittedName>
</protein>
<dbReference type="SUPFAM" id="SSF102588">
    <property type="entry name" value="LmbE-like"/>
    <property type="match status" value="1"/>
</dbReference>
<evidence type="ECO:0000313" key="1">
    <source>
        <dbReference type="EMBL" id="WZL75455.1"/>
    </source>
</evidence>
<dbReference type="EMBL" id="CP121689">
    <property type="protein sequence ID" value="WZL75455.1"/>
    <property type="molecule type" value="Genomic_DNA"/>
</dbReference>
<evidence type="ECO:0000313" key="2">
    <source>
        <dbReference type="Proteomes" id="UP001461341"/>
    </source>
</evidence>
<gene>
    <name evidence="1" type="ORF">QBE54_07615</name>
</gene>
<dbReference type="InterPro" id="IPR003737">
    <property type="entry name" value="GlcNAc_PI_deacetylase-related"/>
</dbReference>
<dbReference type="RefSeq" id="WP_369017602.1">
    <property type="nucleotide sequence ID" value="NZ_CP121689.1"/>
</dbReference>
<organism evidence="1 2">
    <name type="scientific">Thermatribacter velox</name>
    <dbReference type="NCBI Taxonomy" id="3039681"/>
    <lineage>
        <taxon>Bacteria</taxon>
        <taxon>Pseudomonadati</taxon>
        <taxon>Atribacterota</taxon>
        <taxon>Atribacteria</taxon>
        <taxon>Atribacterales</taxon>
        <taxon>Thermatribacteraceae</taxon>
        <taxon>Thermatribacter</taxon>
    </lineage>
</organism>
<accession>A0ABZ2Y8W1</accession>